<name>A0A0F9CPW9_9ZZZZ</name>
<organism evidence="1">
    <name type="scientific">marine sediment metagenome</name>
    <dbReference type="NCBI Taxonomy" id="412755"/>
    <lineage>
        <taxon>unclassified sequences</taxon>
        <taxon>metagenomes</taxon>
        <taxon>ecological metagenomes</taxon>
    </lineage>
</organism>
<dbReference type="AlphaFoldDB" id="A0A0F9CPW9"/>
<accession>A0A0F9CPW9</accession>
<protein>
    <submittedName>
        <fullName evidence="1">Uncharacterized protein</fullName>
    </submittedName>
</protein>
<evidence type="ECO:0000313" key="1">
    <source>
        <dbReference type="EMBL" id="KKL28467.1"/>
    </source>
</evidence>
<proteinExistence type="predicted"/>
<gene>
    <name evidence="1" type="ORF">LCGC14_2374830</name>
</gene>
<comment type="caution">
    <text evidence="1">The sequence shown here is derived from an EMBL/GenBank/DDBJ whole genome shotgun (WGS) entry which is preliminary data.</text>
</comment>
<reference evidence="1" key="1">
    <citation type="journal article" date="2015" name="Nature">
        <title>Complex archaea that bridge the gap between prokaryotes and eukaryotes.</title>
        <authorList>
            <person name="Spang A."/>
            <person name="Saw J.H."/>
            <person name="Jorgensen S.L."/>
            <person name="Zaremba-Niedzwiedzka K."/>
            <person name="Martijn J."/>
            <person name="Lind A.E."/>
            <person name="van Eijk R."/>
            <person name="Schleper C."/>
            <person name="Guy L."/>
            <person name="Ettema T.J."/>
        </authorList>
    </citation>
    <scope>NUCLEOTIDE SEQUENCE</scope>
</reference>
<sequence length="81" mass="8785">MKAIKRFEPVDASIVRMIGNALGSTGAMIAGLSDVDILAGCGVIDNNTRCLWTRDGYRIEVWQRDGSYGASKSKKVDPLKP</sequence>
<dbReference type="EMBL" id="LAZR01035087">
    <property type="protein sequence ID" value="KKL28467.1"/>
    <property type="molecule type" value="Genomic_DNA"/>
</dbReference>